<evidence type="ECO:0000259" key="5">
    <source>
        <dbReference type="PROSITE" id="PS50966"/>
    </source>
</evidence>
<evidence type="ECO:0000313" key="6">
    <source>
        <dbReference type="Proteomes" id="UP000189703"/>
    </source>
</evidence>
<feature type="domain" description="SWIM-type" evidence="5">
    <location>
        <begin position="618"/>
        <end position="654"/>
    </location>
</feature>
<evidence type="ECO:0000256" key="4">
    <source>
        <dbReference type="PROSITE-ProRule" id="PRU00325"/>
    </source>
</evidence>
<dbReference type="InParanoid" id="A0A1U8Q6R7"/>
<organism evidence="6 7">
    <name type="scientific">Nelumbo nucifera</name>
    <name type="common">Sacred lotus</name>
    <dbReference type="NCBI Taxonomy" id="4432"/>
    <lineage>
        <taxon>Eukaryota</taxon>
        <taxon>Viridiplantae</taxon>
        <taxon>Streptophyta</taxon>
        <taxon>Embryophyta</taxon>
        <taxon>Tracheophyta</taxon>
        <taxon>Spermatophyta</taxon>
        <taxon>Magnoliopsida</taxon>
        <taxon>Proteales</taxon>
        <taxon>Nelumbonaceae</taxon>
        <taxon>Nelumbo</taxon>
    </lineage>
</organism>
<dbReference type="eggNOG" id="ENOG502QVUC">
    <property type="taxonomic scope" value="Eukaryota"/>
</dbReference>
<reference evidence="7" key="1">
    <citation type="submission" date="2025-08" db="UniProtKB">
        <authorList>
            <consortium name="RefSeq"/>
        </authorList>
    </citation>
    <scope>IDENTIFICATION</scope>
</reference>
<dbReference type="InterPro" id="IPR007527">
    <property type="entry name" value="Znf_SWIM"/>
</dbReference>
<accession>A0A1U8Q6R7</accession>
<dbReference type="PANTHER" id="PTHR47718">
    <property type="entry name" value="OS01G0519700 PROTEIN"/>
    <property type="match status" value="1"/>
</dbReference>
<dbReference type="InterPro" id="IPR006564">
    <property type="entry name" value="Znf_PMZ"/>
</dbReference>
<dbReference type="KEGG" id="nnu:104604604"/>
<evidence type="ECO:0000256" key="3">
    <source>
        <dbReference type="ARBA" id="ARBA00022833"/>
    </source>
</evidence>
<keyword evidence="2 4" id="KW-0863">Zinc-finger</keyword>
<dbReference type="GO" id="GO:0008270">
    <property type="term" value="F:zinc ion binding"/>
    <property type="evidence" value="ECO:0007669"/>
    <property type="project" value="UniProtKB-KW"/>
</dbReference>
<dbReference type="PANTHER" id="PTHR47718:SF8">
    <property type="entry name" value="PROTEIN FAR1-RELATED SEQUENCE"/>
    <property type="match status" value="1"/>
</dbReference>
<dbReference type="OMA" id="TINARMI"/>
<dbReference type="PROSITE" id="PS50966">
    <property type="entry name" value="ZF_SWIM"/>
    <property type="match status" value="1"/>
</dbReference>
<dbReference type="SMART" id="SM00575">
    <property type="entry name" value="ZnF_PMZ"/>
    <property type="match status" value="1"/>
</dbReference>
<dbReference type="RefSeq" id="XP_019054503.1">
    <property type="nucleotide sequence ID" value="XM_019198958.1"/>
</dbReference>
<dbReference type="AlphaFoldDB" id="A0A1U8Q6R7"/>
<dbReference type="InterPro" id="IPR018289">
    <property type="entry name" value="MULE_transposase_dom"/>
</dbReference>
<keyword evidence="6" id="KW-1185">Reference proteome</keyword>
<dbReference type="Pfam" id="PF10551">
    <property type="entry name" value="MULE"/>
    <property type="match status" value="1"/>
</dbReference>
<dbReference type="Proteomes" id="UP000189703">
    <property type="component" value="Unplaced"/>
</dbReference>
<dbReference type="Pfam" id="PF04434">
    <property type="entry name" value="SWIM"/>
    <property type="match status" value="1"/>
</dbReference>
<proteinExistence type="predicted"/>
<dbReference type="STRING" id="4432.A0A1U8Q6R7"/>
<name>A0A1U8Q6R7_NELNU</name>
<dbReference type="Pfam" id="PF03101">
    <property type="entry name" value="FAR1"/>
    <property type="match status" value="1"/>
</dbReference>
<protein>
    <submittedName>
        <fullName evidence="7">Protein FAR1-RELATED SEQUENCE 5-like</fullName>
    </submittedName>
</protein>
<gene>
    <name evidence="7" type="primary">LOC104604604</name>
</gene>
<dbReference type="GeneID" id="104604604"/>
<keyword evidence="1" id="KW-0479">Metal-binding</keyword>
<dbReference type="InterPro" id="IPR004330">
    <property type="entry name" value="FAR1_DNA_bnd_dom"/>
</dbReference>
<keyword evidence="3" id="KW-0862">Zinc</keyword>
<evidence type="ECO:0000313" key="7">
    <source>
        <dbReference type="RefSeq" id="XP_019054503.1"/>
    </source>
</evidence>
<sequence>MDVKRDRLQSLQGPFEQAKCRCVNYHTEHVVGERIIKDKMEVGSHSMRKLSFELNGEKDQHNDINEPSKPIELDKEKPIVDSSPKTQEEKGLDLRIQNKFEDKLTPVPGDWIPKVGMMFKTDEEAYEFYNRYAGMVGFSARKGSSATCSKTHEVRYRKFCCSKEGKRLQDKRRPIVKKPRAETRCGCMAEMKISRRKDGWFHVVAFNETHNHMIVTPKKVHMPKSQRKVNEPQGTQVTIADDSNIAPKESMELMTNEASGHENIGFTPVDQKNYLHSNRTRKVKKGEVGNVLQYFEVKQLEDPSFIYAIQLDQNDIVTNLFWADAQMIVDYGHFGDVICFDTTYRTNQENRPFVLFVGVNNYKQIIIFGAALLYDESIDTFEWLFKVFIKTMGGKKPKTILTDDDAAMVNAINSVFSESHHQLCIWHMYQNATKYLNSVFEKFKTFPKDFSSCVYDCEDVDEFENVWKSMINRYGLKENEWLQKLYDKRYRWALAFGRQTFSADMSTAQRSDRMNSCLKKYLNMKHTLSRFLQHFERVVADRRYEELKVEYATTQSTPALATQLGTLNYIAQIYTPPVLSIFNDEVLKQLSCSIEEDHIVSETTTEYIVNMFGVNRQYKVTFDTINDLISCSCKKFEFVGILCGHALKILDYRRIKLIPSCYILRRWTINARMITFEESHGSTQHFDANTKMAIRRREMFHMLSQIVNRAACNQDTYKIVMKYGEKLFEDVSTCLKQTTFGQSLFPSENMEVENENSSSPCIDGICKYGESSSNMV</sequence>
<dbReference type="OrthoDB" id="1894539at2759"/>
<evidence type="ECO:0000256" key="2">
    <source>
        <dbReference type="ARBA" id="ARBA00022771"/>
    </source>
</evidence>
<evidence type="ECO:0000256" key="1">
    <source>
        <dbReference type="ARBA" id="ARBA00022723"/>
    </source>
</evidence>